<dbReference type="CDD" id="cd04301">
    <property type="entry name" value="NAT_SF"/>
    <property type="match status" value="1"/>
</dbReference>
<keyword evidence="4" id="KW-0808">Transferase</keyword>
<evidence type="ECO:0000256" key="4">
    <source>
        <dbReference type="ARBA" id="ARBA00022679"/>
    </source>
</evidence>
<evidence type="ECO:0000256" key="7">
    <source>
        <dbReference type="ARBA" id="ARBA00022833"/>
    </source>
</evidence>
<dbReference type="GO" id="GO:0008270">
    <property type="term" value="F:zinc ion binding"/>
    <property type="evidence" value="ECO:0007669"/>
    <property type="project" value="UniProtKB-KW"/>
</dbReference>
<comment type="similarity">
    <text evidence="2">Belongs to the acetyltransferase family. ECO subfamily.</text>
</comment>
<keyword evidence="7" id="KW-0862">Zinc</keyword>
<keyword evidence="8" id="KW-0539">Nucleus</keyword>
<dbReference type="InterPro" id="IPR028009">
    <property type="entry name" value="ESCO_Acetyltransf_dom"/>
</dbReference>
<dbReference type="OrthoDB" id="428854at2759"/>
<dbReference type="GO" id="GO:0000785">
    <property type="term" value="C:chromatin"/>
    <property type="evidence" value="ECO:0007669"/>
    <property type="project" value="TreeGrafter"/>
</dbReference>
<dbReference type="GO" id="GO:0005634">
    <property type="term" value="C:nucleus"/>
    <property type="evidence" value="ECO:0007669"/>
    <property type="project" value="UniProtKB-SubCell"/>
</dbReference>
<name>A0A9W4XBV1_9ASCO</name>
<dbReference type="Proteomes" id="UP001152885">
    <property type="component" value="Unassembled WGS sequence"/>
</dbReference>
<evidence type="ECO:0000256" key="6">
    <source>
        <dbReference type="ARBA" id="ARBA00022771"/>
    </source>
</evidence>
<dbReference type="PANTHER" id="PTHR45884:SF2">
    <property type="entry name" value="N-ACETYLTRANSFERASE ECO"/>
    <property type="match status" value="1"/>
</dbReference>
<accession>A0A9W4XBV1</accession>
<evidence type="ECO:0000313" key="14">
    <source>
        <dbReference type="Proteomes" id="UP001152885"/>
    </source>
</evidence>
<dbReference type="GO" id="GO:0007064">
    <property type="term" value="P:mitotic sister chromatid cohesion"/>
    <property type="evidence" value="ECO:0007669"/>
    <property type="project" value="TreeGrafter"/>
</dbReference>
<evidence type="ECO:0000259" key="12">
    <source>
        <dbReference type="PROSITE" id="PS51186"/>
    </source>
</evidence>
<dbReference type="InterPro" id="IPR028005">
    <property type="entry name" value="AcTrfase_ESCO_Znf_dom"/>
</dbReference>
<keyword evidence="14" id="KW-1185">Reference proteome</keyword>
<protein>
    <recommendedName>
        <fullName evidence="3">N-acetyltransferase ECO1</fullName>
    </recommendedName>
    <alternativeName>
        <fullName evidence="11">Establishment of cohesion protein 1</fullName>
    </alternativeName>
</protein>
<dbReference type="GO" id="GO:0061733">
    <property type="term" value="F:protein-lysine-acetyltransferase activity"/>
    <property type="evidence" value="ECO:0007669"/>
    <property type="project" value="TreeGrafter"/>
</dbReference>
<evidence type="ECO:0000256" key="11">
    <source>
        <dbReference type="ARBA" id="ARBA00032212"/>
    </source>
</evidence>
<feature type="domain" description="N-acetyltransferase" evidence="12">
    <location>
        <begin position="89"/>
        <end position="248"/>
    </location>
</feature>
<evidence type="ECO:0000313" key="13">
    <source>
        <dbReference type="EMBL" id="CAI5756528.1"/>
    </source>
</evidence>
<dbReference type="PROSITE" id="PS51186">
    <property type="entry name" value="GNAT"/>
    <property type="match status" value="1"/>
</dbReference>
<dbReference type="Pfam" id="PF13880">
    <property type="entry name" value="Acetyltransf_13"/>
    <property type="match status" value="1"/>
</dbReference>
<evidence type="ECO:0000256" key="3">
    <source>
        <dbReference type="ARBA" id="ARBA00022043"/>
    </source>
</evidence>
<evidence type="ECO:0000256" key="1">
    <source>
        <dbReference type="ARBA" id="ARBA00004123"/>
    </source>
</evidence>
<dbReference type="SUPFAM" id="SSF55729">
    <property type="entry name" value="Acyl-CoA N-acyltransferases (Nat)"/>
    <property type="match status" value="1"/>
</dbReference>
<dbReference type="EMBL" id="CANTUO010000001">
    <property type="protein sequence ID" value="CAI5756528.1"/>
    <property type="molecule type" value="Genomic_DNA"/>
</dbReference>
<keyword evidence="10" id="KW-0012">Acyltransferase</keyword>
<dbReference type="InterPro" id="IPR000182">
    <property type="entry name" value="GNAT_dom"/>
</dbReference>
<dbReference type="Pfam" id="PF13878">
    <property type="entry name" value="zf-C2H2_3"/>
    <property type="match status" value="1"/>
</dbReference>
<comment type="caution">
    <text evidence="13">The sequence shown here is derived from an EMBL/GenBank/DDBJ whole genome shotgun (WGS) entry which is preliminary data.</text>
</comment>
<sequence length="249" mass="28526">MSKKVQSIFILPNNDKLTTCKTCEMTYNQSINNEVKIHNKYHLKFTNGLNWPHSLIDKTLDTITIVDKKVKSTNHKSIISKEMKLAKVISIDKMNKNQVLKTESLLRMCNLELNATPDSKQWQKFQYQSSKAFILVIDKKAIGICTTDEIKPIDSRWMIYKTQQIVTDKEIKNVKIGISRIWIAPKWRGFGLAKKLLEIVLKYSIYGVVLNKNQIAFSQPSYSGCQLAKSFNGVLHKSGEVLIPVYLEG</sequence>
<evidence type="ECO:0000256" key="8">
    <source>
        <dbReference type="ARBA" id="ARBA00023242"/>
    </source>
</evidence>
<keyword evidence="6" id="KW-0863">Zinc-finger</keyword>
<dbReference type="PANTHER" id="PTHR45884">
    <property type="entry name" value="N-ACETYLTRANSFERASE ECO"/>
    <property type="match status" value="1"/>
</dbReference>
<proteinExistence type="inferred from homology"/>
<gene>
    <name evidence="13" type="ORF">CANVERA_P1046</name>
</gene>
<dbReference type="Gene3D" id="3.40.630.30">
    <property type="match status" value="1"/>
</dbReference>
<evidence type="ECO:0000256" key="9">
    <source>
        <dbReference type="ARBA" id="ARBA00023306"/>
    </source>
</evidence>
<dbReference type="AlphaFoldDB" id="A0A9W4XBV1"/>
<keyword evidence="9" id="KW-0131">Cell cycle</keyword>
<evidence type="ECO:0000256" key="2">
    <source>
        <dbReference type="ARBA" id="ARBA00005816"/>
    </source>
</evidence>
<keyword evidence="5" id="KW-0479">Metal-binding</keyword>
<organism evidence="13 14">
    <name type="scientific">Candida verbasci</name>
    <dbReference type="NCBI Taxonomy" id="1227364"/>
    <lineage>
        <taxon>Eukaryota</taxon>
        <taxon>Fungi</taxon>
        <taxon>Dikarya</taxon>
        <taxon>Ascomycota</taxon>
        <taxon>Saccharomycotina</taxon>
        <taxon>Pichiomycetes</taxon>
        <taxon>Debaryomycetaceae</taxon>
        <taxon>Candida/Lodderomyces clade</taxon>
        <taxon>Candida</taxon>
    </lineage>
</organism>
<evidence type="ECO:0000256" key="10">
    <source>
        <dbReference type="ARBA" id="ARBA00023315"/>
    </source>
</evidence>
<comment type="subcellular location">
    <subcellularLocation>
        <location evidence="1">Nucleus</location>
    </subcellularLocation>
</comment>
<evidence type="ECO:0000256" key="5">
    <source>
        <dbReference type="ARBA" id="ARBA00022723"/>
    </source>
</evidence>
<reference evidence="13" key="1">
    <citation type="submission" date="2022-12" db="EMBL/GenBank/DDBJ databases">
        <authorList>
            <person name="Brejova B."/>
        </authorList>
    </citation>
    <scope>NUCLEOTIDE SEQUENCE</scope>
</reference>
<dbReference type="InterPro" id="IPR016181">
    <property type="entry name" value="Acyl_CoA_acyltransferase"/>
</dbReference>